<dbReference type="Pfam" id="PF01636">
    <property type="entry name" value="APH"/>
    <property type="match status" value="1"/>
</dbReference>
<feature type="non-terminal residue" evidence="2">
    <location>
        <position position="1"/>
    </location>
</feature>
<dbReference type="PANTHER" id="PTHR21310">
    <property type="entry name" value="AMINOGLYCOSIDE PHOSPHOTRANSFERASE-RELATED-RELATED"/>
    <property type="match status" value="1"/>
</dbReference>
<sequence length="193" mass="22432">YMFMAFMPGDTLDMRWPTLEQPQKHTIWQQLNQILLDLRSMEHYVDTLLGSLSGSHLCQDNRIDTRLSSGTLYTEAEFNDFLVSTPLPCIARKFIQWVRSLLRDDHRIVLTHSDFDPGNIMVVDHPTQALVVSGLINWDFGGWYPEQWEMVKAMNTRGTDDESDWWAHLLEVLNQSNTDVAVDRLLERLVHTS</sequence>
<dbReference type="InParanoid" id="A0A067PGW1"/>
<dbReference type="OrthoDB" id="2906425at2759"/>
<evidence type="ECO:0000259" key="1">
    <source>
        <dbReference type="Pfam" id="PF01636"/>
    </source>
</evidence>
<dbReference type="HOGENOM" id="CLU_021768_10_1_1"/>
<dbReference type="Gene3D" id="3.90.1200.10">
    <property type="match status" value="1"/>
</dbReference>
<dbReference type="STRING" id="933084.A0A067PGW1"/>
<dbReference type="PANTHER" id="PTHR21310:SF54">
    <property type="entry name" value="AMINOGLYCOSIDE PHOSPHOTRANSFERASE DOMAIN-CONTAINING PROTEIN"/>
    <property type="match status" value="1"/>
</dbReference>
<dbReference type="EMBL" id="KL197730">
    <property type="protein sequence ID" value="KDQ54014.1"/>
    <property type="molecule type" value="Genomic_DNA"/>
</dbReference>
<dbReference type="InterPro" id="IPR002575">
    <property type="entry name" value="Aminoglycoside_PTrfase"/>
</dbReference>
<feature type="domain" description="Aminoglycoside phosphotransferase" evidence="1">
    <location>
        <begin position="2"/>
        <end position="164"/>
    </location>
</feature>
<evidence type="ECO:0000313" key="3">
    <source>
        <dbReference type="Proteomes" id="UP000027265"/>
    </source>
</evidence>
<protein>
    <recommendedName>
        <fullName evidence="1">Aminoglycoside phosphotransferase domain-containing protein</fullName>
    </recommendedName>
</protein>
<dbReference type="InterPro" id="IPR051678">
    <property type="entry name" value="AGP_Transferase"/>
</dbReference>
<dbReference type="InterPro" id="IPR011009">
    <property type="entry name" value="Kinase-like_dom_sf"/>
</dbReference>
<gene>
    <name evidence="2" type="ORF">JAAARDRAFT_136134</name>
</gene>
<organism evidence="2 3">
    <name type="scientific">Jaapia argillacea MUCL 33604</name>
    <dbReference type="NCBI Taxonomy" id="933084"/>
    <lineage>
        <taxon>Eukaryota</taxon>
        <taxon>Fungi</taxon>
        <taxon>Dikarya</taxon>
        <taxon>Basidiomycota</taxon>
        <taxon>Agaricomycotina</taxon>
        <taxon>Agaricomycetes</taxon>
        <taxon>Agaricomycetidae</taxon>
        <taxon>Jaapiales</taxon>
        <taxon>Jaapiaceae</taxon>
        <taxon>Jaapia</taxon>
    </lineage>
</organism>
<dbReference type="SUPFAM" id="SSF56112">
    <property type="entry name" value="Protein kinase-like (PK-like)"/>
    <property type="match status" value="1"/>
</dbReference>
<proteinExistence type="predicted"/>
<accession>A0A067PGW1</accession>
<reference evidence="3" key="1">
    <citation type="journal article" date="2014" name="Proc. Natl. Acad. Sci. U.S.A.">
        <title>Extensive sampling of basidiomycete genomes demonstrates inadequacy of the white-rot/brown-rot paradigm for wood decay fungi.</title>
        <authorList>
            <person name="Riley R."/>
            <person name="Salamov A.A."/>
            <person name="Brown D.W."/>
            <person name="Nagy L.G."/>
            <person name="Floudas D."/>
            <person name="Held B.W."/>
            <person name="Levasseur A."/>
            <person name="Lombard V."/>
            <person name="Morin E."/>
            <person name="Otillar R."/>
            <person name="Lindquist E.A."/>
            <person name="Sun H."/>
            <person name="LaButti K.M."/>
            <person name="Schmutz J."/>
            <person name="Jabbour D."/>
            <person name="Luo H."/>
            <person name="Baker S.E."/>
            <person name="Pisabarro A.G."/>
            <person name="Walton J.D."/>
            <person name="Blanchette R.A."/>
            <person name="Henrissat B."/>
            <person name="Martin F."/>
            <person name="Cullen D."/>
            <person name="Hibbett D.S."/>
            <person name="Grigoriev I.V."/>
        </authorList>
    </citation>
    <scope>NUCLEOTIDE SEQUENCE [LARGE SCALE GENOMIC DNA]</scope>
    <source>
        <strain evidence="3">MUCL 33604</strain>
    </source>
</reference>
<keyword evidence="3" id="KW-1185">Reference proteome</keyword>
<dbReference type="Proteomes" id="UP000027265">
    <property type="component" value="Unassembled WGS sequence"/>
</dbReference>
<name>A0A067PGW1_9AGAM</name>
<dbReference type="AlphaFoldDB" id="A0A067PGW1"/>
<evidence type="ECO:0000313" key="2">
    <source>
        <dbReference type="EMBL" id="KDQ54014.1"/>
    </source>
</evidence>